<dbReference type="InterPro" id="IPR006483">
    <property type="entry name" value="CRISPR-assoc_Cas3_HD"/>
</dbReference>
<accession>A0A4Y7RAE1</accession>
<feature type="domain" description="HD Cas3-type" evidence="11">
    <location>
        <begin position="23"/>
        <end position="217"/>
    </location>
</feature>
<proteinExistence type="inferred from homology"/>
<evidence type="ECO:0000256" key="8">
    <source>
        <dbReference type="ARBA" id="ARBA00022840"/>
    </source>
</evidence>
<keyword evidence="6" id="KW-0378">Hydrolase</keyword>
<dbReference type="InterPro" id="IPR014001">
    <property type="entry name" value="Helicase_ATP-bd"/>
</dbReference>
<dbReference type="GO" id="GO:0046872">
    <property type="term" value="F:metal ion binding"/>
    <property type="evidence" value="ECO:0007669"/>
    <property type="project" value="UniProtKB-KW"/>
</dbReference>
<dbReference type="Gene3D" id="3.40.50.300">
    <property type="entry name" value="P-loop containing nucleotide triphosphate hydrolases"/>
    <property type="match status" value="2"/>
</dbReference>
<dbReference type="PROSITE" id="PS51643">
    <property type="entry name" value="HD_CAS3"/>
    <property type="match status" value="1"/>
</dbReference>
<keyword evidence="9" id="KW-0051">Antiviral defense</keyword>
<dbReference type="RefSeq" id="WP_243124110.1">
    <property type="nucleotide sequence ID" value="NZ_QFGA01000002.1"/>
</dbReference>
<evidence type="ECO:0000259" key="11">
    <source>
        <dbReference type="PROSITE" id="PS51643"/>
    </source>
</evidence>
<keyword evidence="5" id="KW-0547">Nucleotide-binding</keyword>
<feature type="domain" description="Helicase ATP-binding" evidence="10">
    <location>
        <begin position="277"/>
        <end position="462"/>
    </location>
</feature>
<dbReference type="InterPro" id="IPR006474">
    <property type="entry name" value="Helicase_Cas3_CRISPR-ass_core"/>
</dbReference>
<keyword evidence="8" id="KW-0067">ATP-binding</keyword>
<evidence type="ECO:0000256" key="6">
    <source>
        <dbReference type="ARBA" id="ARBA00022801"/>
    </source>
</evidence>
<comment type="caution">
    <text evidence="12">The sequence shown here is derived from an EMBL/GenBank/DDBJ whole genome shotgun (WGS) entry which is preliminary data.</text>
</comment>
<protein>
    <submittedName>
        <fullName evidence="12">Helicase Cas3</fullName>
    </submittedName>
</protein>
<dbReference type="InterPro" id="IPR027417">
    <property type="entry name" value="P-loop_NTPase"/>
</dbReference>
<dbReference type="GO" id="GO:0004518">
    <property type="term" value="F:nuclease activity"/>
    <property type="evidence" value="ECO:0007669"/>
    <property type="project" value="UniProtKB-KW"/>
</dbReference>
<dbReference type="GO" id="GO:0004386">
    <property type="term" value="F:helicase activity"/>
    <property type="evidence" value="ECO:0007669"/>
    <property type="project" value="UniProtKB-KW"/>
</dbReference>
<dbReference type="InterPro" id="IPR011545">
    <property type="entry name" value="DEAD/DEAH_box_helicase_dom"/>
</dbReference>
<dbReference type="PROSITE" id="PS51192">
    <property type="entry name" value="HELICASE_ATP_BIND_1"/>
    <property type="match status" value="1"/>
</dbReference>
<dbReference type="Pfam" id="PF22590">
    <property type="entry name" value="Cas3-like_C_2"/>
    <property type="match status" value="1"/>
</dbReference>
<dbReference type="Pfam" id="PF00270">
    <property type="entry name" value="DEAD"/>
    <property type="match status" value="1"/>
</dbReference>
<keyword evidence="4" id="KW-0479">Metal-binding</keyword>
<evidence type="ECO:0000313" key="13">
    <source>
        <dbReference type="Proteomes" id="UP000298324"/>
    </source>
</evidence>
<sequence length="820" mass="92627">MVRQEEMKNCMHSKRFIAHIRKADKREQYVDEHNDHVADLAAAVALQYGVAKMAKLAGRHHDDGKNTPGFAAYIQAAAEGKRVVRGSVIHSTHGAILVNELASPKDVYSKLTGEIIRTVIMSHHGLRNCLSLDGDAVFAEGAEKVSDSYEGVKKVIYQHYGEDFINNEFVGACRDARSIVEKIRLLQGKSEFLGSQHFYLSMFTRLLTSIVIDADRTDTACFEDKTSLPQIKTPAERKEMWENYLKYYEARLEELQKGKKPSSLDPHRAEISRSCAEFDAGEAGILRLVVPCGAGKTLAALRYALHTARRYEKQRILYIAPFNSILEQNASEISKFIGNANAVLEHHSNIIFDSDESEDEKRYQSLIENWAQSPVVATTAVQFLNTLFAGKTSYLRRMQALGNSVIILDEIQALPIKVLKLFNAAMNFLASFCKTSVVLCSATQPLLDRLDNYRILQPQSIIENEEKYGEAFRRVQITDCMTEQGFSMEEAAGFIVRQLDSANSVLAIVNTKACARKIFKHIRDMVREKTQYRIFHLSTNMCPAHRSNVLQEMCKLLAQKDSNEKIICISTSLIEAGVDVSFERVVRSLTGLDSIVQAAGRCNRNYETSYGIVSIINIRDEHAGRLGYLKKAQEATRELLYSMKLSPERYPGGALSKAAMGEYYARYFKPLLTEMAYPLKFDPEHTMLDLLTSNPSGKKGFKTKYPQQQPPQMKQAFREAGEEFSVIDDDGKVDVCIEYDGDAGKWLQKLRSAATFQEKRLALRYLQPYTVQLRENDWIRKQRSALAPEDAGILVLPQGYYDSEYGVDETLDIKMETLII</sequence>
<dbReference type="Gene3D" id="1.10.3210.30">
    <property type="match status" value="1"/>
</dbReference>
<evidence type="ECO:0000259" key="10">
    <source>
        <dbReference type="PROSITE" id="PS51192"/>
    </source>
</evidence>
<dbReference type="GO" id="GO:0005524">
    <property type="term" value="F:ATP binding"/>
    <property type="evidence" value="ECO:0007669"/>
    <property type="project" value="UniProtKB-KW"/>
</dbReference>
<dbReference type="GO" id="GO:0016787">
    <property type="term" value="F:hydrolase activity"/>
    <property type="evidence" value="ECO:0007669"/>
    <property type="project" value="UniProtKB-KW"/>
</dbReference>
<dbReference type="NCBIfam" id="TIGR01587">
    <property type="entry name" value="cas3_core"/>
    <property type="match status" value="1"/>
</dbReference>
<dbReference type="NCBIfam" id="TIGR01596">
    <property type="entry name" value="cas3_HD"/>
    <property type="match status" value="1"/>
</dbReference>
<dbReference type="InterPro" id="IPR038257">
    <property type="entry name" value="CRISPR-assoc_Cas3_HD_sf"/>
</dbReference>
<dbReference type="CDD" id="cd09641">
    <property type="entry name" value="Cas3''_I"/>
    <property type="match status" value="1"/>
</dbReference>
<name>A0A4Y7RAE1_9FIRM</name>
<comment type="similarity">
    <text evidence="1">In the N-terminal section; belongs to the CRISPR-associated nuclease Cas3-HD family.</text>
</comment>
<gene>
    <name evidence="12" type="ORF">Psch_02684</name>
</gene>
<dbReference type="CDD" id="cd17930">
    <property type="entry name" value="DEXHc_cas3"/>
    <property type="match status" value="1"/>
</dbReference>
<dbReference type="InterPro" id="IPR054712">
    <property type="entry name" value="Cas3-like_dom"/>
</dbReference>
<evidence type="ECO:0000256" key="9">
    <source>
        <dbReference type="ARBA" id="ARBA00023118"/>
    </source>
</evidence>
<dbReference type="AlphaFoldDB" id="A0A4Y7RAE1"/>
<dbReference type="GO" id="GO:0051607">
    <property type="term" value="P:defense response to virus"/>
    <property type="evidence" value="ECO:0007669"/>
    <property type="project" value="UniProtKB-KW"/>
</dbReference>
<organism evidence="12 13">
    <name type="scientific">Pelotomaculum schinkii</name>
    <dbReference type="NCBI Taxonomy" id="78350"/>
    <lineage>
        <taxon>Bacteria</taxon>
        <taxon>Bacillati</taxon>
        <taxon>Bacillota</taxon>
        <taxon>Clostridia</taxon>
        <taxon>Eubacteriales</taxon>
        <taxon>Desulfotomaculaceae</taxon>
        <taxon>Pelotomaculum</taxon>
    </lineage>
</organism>
<dbReference type="SMART" id="SM00487">
    <property type="entry name" value="DEXDc"/>
    <property type="match status" value="1"/>
</dbReference>
<evidence type="ECO:0000256" key="4">
    <source>
        <dbReference type="ARBA" id="ARBA00022723"/>
    </source>
</evidence>
<evidence type="ECO:0000313" key="12">
    <source>
        <dbReference type="EMBL" id="TEB05643.1"/>
    </source>
</evidence>
<dbReference type="EMBL" id="QFGA01000002">
    <property type="protein sequence ID" value="TEB05643.1"/>
    <property type="molecule type" value="Genomic_DNA"/>
</dbReference>
<keyword evidence="13" id="KW-1185">Reference proteome</keyword>
<evidence type="ECO:0000256" key="1">
    <source>
        <dbReference type="ARBA" id="ARBA00006847"/>
    </source>
</evidence>
<keyword evidence="3" id="KW-0540">Nuclease</keyword>
<dbReference type="GO" id="GO:0003676">
    <property type="term" value="F:nucleic acid binding"/>
    <property type="evidence" value="ECO:0007669"/>
    <property type="project" value="InterPro"/>
</dbReference>
<evidence type="ECO:0000256" key="5">
    <source>
        <dbReference type="ARBA" id="ARBA00022741"/>
    </source>
</evidence>
<evidence type="ECO:0000256" key="3">
    <source>
        <dbReference type="ARBA" id="ARBA00022722"/>
    </source>
</evidence>
<keyword evidence="7 12" id="KW-0347">Helicase</keyword>
<reference evidence="12 13" key="1">
    <citation type="journal article" date="2018" name="Environ. Microbiol.">
        <title>Novel energy conservation strategies and behaviour of Pelotomaculum schinkii driving syntrophic propionate catabolism.</title>
        <authorList>
            <person name="Hidalgo-Ahumada C.A.P."/>
            <person name="Nobu M.K."/>
            <person name="Narihiro T."/>
            <person name="Tamaki H."/>
            <person name="Liu W.T."/>
            <person name="Kamagata Y."/>
            <person name="Stams A.J.M."/>
            <person name="Imachi H."/>
            <person name="Sousa D.Z."/>
        </authorList>
    </citation>
    <scope>NUCLEOTIDE SEQUENCE [LARGE SCALE GENOMIC DNA]</scope>
    <source>
        <strain evidence="12 13">HH</strain>
    </source>
</reference>
<dbReference type="SUPFAM" id="SSF52540">
    <property type="entry name" value="P-loop containing nucleoside triphosphate hydrolases"/>
    <property type="match status" value="1"/>
</dbReference>
<evidence type="ECO:0000256" key="7">
    <source>
        <dbReference type="ARBA" id="ARBA00022806"/>
    </source>
</evidence>
<dbReference type="Proteomes" id="UP000298324">
    <property type="component" value="Unassembled WGS sequence"/>
</dbReference>
<evidence type="ECO:0000256" key="2">
    <source>
        <dbReference type="ARBA" id="ARBA00009046"/>
    </source>
</evidence>
<comment type="similarity">
    <text evidence="2">In the central section; belongs to the CRISPR-associated helicase Cas3 family.</text>
</comment>